<evidence type="ECO:0000313" key="1">
    <source>
        <dbReference type="EMBL" id="GFY74691.1"/>
    </source>
</evidence>
<gene>
    <name evidence="1" type="primary">NCL1_16660</name>
    <name evidence="1" type="ORF">TNIN_476851</name>
</gene>
<dbReference type="Proteomes" id="UP000886998">
    <property type="component" value="Unassembled WGS sequence"/>
</dbReference>
<dbReference type="AlphaFoldDB" id="A0A8X7CNM8"/>
<accession>A0A8X7CNM8</accession>
<comment type="caution">
    <text evidence="1">The sequence shown here is derived from an EMBL/GenBank/DDBJ whole genome shotgun (WGS) entry which is preliminary data.</text>
</comment>
<name>A0A8X7CNM8_9ARAC</name>
<proteinExistence type="predicted"/>
<protein>
    <submittedName>
        <fullName evidence="1">Splicing factor 3B subunit 2</fullName>
    </submittedName>
</protein>
<sequence length="133" mass="15494">MSSDEYMELPQGTEEVLPFKSERAHMFSGVPDAVAQPVTVGEEKGLPRDSSNEHLISTDEMCEIEEVKQKVYVNPNFKASSNIIFVQCHLCFKRNYSQVKRRVEKPGRKLPFIRRFGVMRRRPTKRKKGWTYV</sequence>
<reference evidence="1" key="1">
    <citation type="submission" date="2020-08" db="EMBL/GenBank/DDBJ databases">
        <title>Multicomponent nature underlies the extraordinary mechanical properties of spider dragline silk.</title>
        <authorList>
            <person name="Kono N."/>
            <person name="Nakamura H."/>
            <person name="Mori M."/>
            <person name="Yoshida Y."/>
            <person name="Ohtoshi R."/>
            <person name="Malay A.D."/>
            <person name="Moran D.A.P."/>
            <person name="Tomita M."/>
            <person name="Numata K."/>
            <person name="Arakawa K."/>
        </authorList>
    </citation>
    <scope>NUCLEOTIDE SEQUENCE</scope>
</reference>
<organism evidence="1 2">
    <name type="scientific">Trichonephila inaurata madagascariensis</name>
    <dbReference type="NCBI Taxonomy" id="2747483"/>
    <lineage>
        <taxon>Eukaryota</taxon>
        <taxon>Metazoa</taxon>
        <taxon>Ecdysozoa</taxon>
        <taxon>Arthropoda</taxon>
        <taxon>Chelicerata</taxon>
        <taxon>Arachnida</taxon>
        <taxon>Araneae</taxon>
        <taxon>Araneomorphae</taxon>
        <taxon>Entelegynae</taxon>
        <taxon>Araneoidea</taxon>
        <taxon>Nephilidae</taxon>
        <taxon>Trichonephila</taxon>
        <taxon>Trichonephila inaurata</taxon>
    </lineage>
</organism>
<evidence type="ECO:0000313" key="2">
    <source>
        <dbReference type="Proteomes" id="UP000886998"/>
    </source>
</evidence>
<keyword evidence="2" id="KW-1185">Reference proteome</keyword>
<dbReference type="EMBL" id="BMAV01020891">
    <property type="protein sequence ID" value="GFY74691.1"/>
    <property type="molecule type" value="Genomic_DNA"/>
</dbReference>